<dbReference type="Gene3D" id="3.40.50.10490">
    <property type="entry name" value="Glucose-6-phosphate isomerase like protein, domain 1"/>
    <property type="match status" value="1"/>
</dbReference>
<feature type="site" description="Catalytically relevant" evidence="6">
    <location>
        <position position="144"/>
    </location>
</feature>
<evidence type="ECO:0000256" key="2">
    <source>
        <dbReference type="ARBA" id="ARBA00022737"/>
    </source>
</evidence>
<organism evidence="10 11">
    <name type="scientific">Thermovibrio guaymasensis</name>
    <dbReference type="NCBI Taxonomy" id="240167"/>
    <lineage>
        <taxon>Bacteria</taxon>
        <taxon>Pseudomonadati</taxon>
        <taxon>Aquificota</taxon>
        <taxon>Aquificia</taxon>
        <taxon>Desulfurobacteriales</taxon>
        <taxon>Desulfurobacteriaceae</taxon>
        <taxon>Thermovibrio</taxon>
    </lineage>
</organism>
<comment type="similarity">
    <text evidence="1 4">Belongs to the SIS family. GutQ/KpsF subfamily.</text>
</comment>
<dbReference type="InterPro" id="IPR046348">
    <property type="entry name" value="SIS_dom_sf"/>
</dbReference>
<dbReference type="InterPro" id="IPR050986">
    <property type="entry name" value="GutQ/KpsF_isomerases"/>
</dbReference>
<evidence type="ECO:0000256" key="4">
    <source>
        <dbReference type="PIRNR" id="PIRNR004692"/>
    </source>
</evidence>
<dbReference type="OrthoDB" id="9762536at2"/>
<evidence type="ECO:0000256" key="6">
    <source>
        <dbReference type="PIRSR" id="PIRSR004692-3"/>
    </source>
</evidence>
<feature type="domain" description="CBS" evidence="8">
    <location>
        <begin position="266"/>
        <end position="318"/>
    </location>
</feature>
<dbReference type="EMBL" id="RBIE01000001">
    <property type="protein sequence ID" value="RKQ63434.1"/>
    <property type="molecule type" value="Genomic_DNA"/>
</dbReference>
<feature type="domain" description="CBS" evidence="8">
    <location>
        <begin position="201"/>
        <end position="258"/>
    </location>
</feature>
<evidence type="ECO:0000256" key="1">
    <source>
        <dbReference type="ARBA" id="ARBA00008165"/>
    </source>
</evidence>
<dbReference type="CDD" id="cd04604">
    <property type="entry name" value="CBS_pair_SIS_assoc"/>
    <property type="match status" value="1"/>
</dbReference>
<proteinExistence type="inferred from homology"/>
<feature type="binding site" evidence="5">
    <location>
        <position position="74"/>
    </location>
    <ligand>
        <name>Zn(2+)</name>
        <dbReference type="ChEBI" id="CHEBI:29105"/>
    </ligand>
</feature>
<comment type="caution">
    <text evidence="10">The sequence shown here is derived from an EMBL/GenBank/DDBJ whole genome shotgun (WGS) entry which is preliminary data.</text>
</comment>
<dbReference type="AlphaFoldDB" id="A0A420W807"/>
<dbReference type="PANTHER" id="PTHR42745:SF1">
    <property type="entry name" value="ARABINOSE 5-PHOSPHATE ISOMERASE KDSD"/>
    <property type="match status" value="1"/>
</dbReference>
<dbReference type="GO" id="GO:0005975">
    <property type="term" value="P:carbohydrate metabolic process"/>
    <property type="evidence" value="ECO:0007669"/>
    <property type="project" value="InterPro"/>
</dbReference>
<dbReference type="NCBIfam" id="TIGR00393">
    <property type="entry name" value="kpsF"/>
    <property type="match status" value="1"/>
</dbReference>
<evidence type="ECO:0000256" key="5">
    <source>
        <dbReference type="PIRSR" id="PIRSR004692-2"/>
    </source>
</evidence>
<dbReference type="GO" id="GO:0097367">
    <property type="term" value="F:carbohydrate derivative binding"/>
    <property type="evidence" value="ECO:0007669"/>
    <property type="project" value="InterPro"/>
</dbReference>
<dbReference type="PIRSF" id="PIRSF004692">
    <property type="entry name" value="KdsD_KpsF"/>
    <property type="match status" value="1"/>
</dbReference>
<feature type="site" description="Catalytically relevant" evidence="6">
    <location>
        <position position="51"/>
    </location>
</feature>
<dbReference type="RefSeq" id="WP_121169681.1">
    <property type="nucleotide sequence ID" value="NZ_RBIE01000001.1"/>
</dbReference>
<keyword evidence="10" id="KW-0413">Isomerase</keyword>
<reference evidence="10 11" key="1">
    <citation type="submission" date="2018-10" db="EMBL/GenBank/DDBJ databases">
        <title>Genomic Encyclopedia of Type Strains, Phase IV (KMG-IV): sequencing the most valuable type-strain genomes for metagenomic binning, comparative biology and taxonomic classification.</title>
        <authorList>
            <person name="Goeker M."/>
        </authorList>
    </citation>
    <scope>NUCLEOTIDE SEQUENCE [LARGE SCALE GENOMIC DNA]</scope>
    <source>
        <strain evidence="10 11">DSM 15521</strain>
    </source>
</reference>
<dbReference type="PROSITE" id="PS51464">
    <property type="entry name" value="SIS"/>
    <property type="match status" value="1"/>
</dbReference>
<keyword evidence="2" id="KW-0677">Repeat</keyword>
<dbReference type="Gene3D" id="3.10.580.10">
    <property type="entry name" value="CBS-domain"/>
    <property type="match status" value="1"/>
</dbReference>
<dbReference type="GO" id="GO:0019146">
    <property type="term" value="F:arabinose-5-phosphate isomerase activity"/>
    <property type="evidence" value="ECO:0007669"/>
    <property type="project" value="UniProtKB-ARBA"/>
</dbReference>
<accession>A0A420W807</accession>
<keyword evidence="5" id="KW-0862">Zinc</keyword>
<evidence type="ECO:0000313" key="11">
    <source>
        <dbReference type="Proteomes" id="UP000280881"/>
    </source>
</evidence>
<dbReference type="InterPro" id="IPR000644">
    <property type="entry name" value="CBS_dom"/>
</dbReference>
<dbReference type="PROSITE" id="PS51371">
    <property type="entry name" value="CBS"/>
    <property type="match status" value="2"/>
</dbReference>
<dbReference type="SUPFAM" id="SSF53697">
    <property type="entry name" value="SIS domain"/>
    <property type="match status" value="1"/>
</dbReference>
<dbReference type="GO" id="GO:0046872">
    <property type="term" value="F:metal ion binding"/>
    <property type="evidence" value="ECO:0007669"/>
    <property type="project" value="UniProtKB-KW"/>
</dbReference>
<keyword evidence="11" id="KW-1185">Reference proteome</keyword>
<keyword evidence="3 7" id="KW-0129">CBS domain</keyword>
<evidence type="ECO:0000259" key="8">
    <source>
        <dbReference type="PROSITE" id="PS51371"/>
    </source>
</evidence>
<feature type="domain" description="SIS" evidence="9">
    <location>
        <begin position="33"/>
        <end position="176"/>
    </location>
</feature>
<gene>
    <name evidence="10" type="ORF">C7457_0305</name>
</gene>
<dbReference type="FunFam" id="3.40.50.10490:FF:000011">
    <property type="entry name" value="Arabinose 5-phosphate isomerase"/>
    <property type="match status" value="1"/>
</dbReference>
<dbReference type="GO" id="GO:1901135">
    <property type="term" value="P:carbohydrate derivative metabolic process"/>
    <property type="evidence" value="ECO:0007669"/>
    <property type="project" value="InterPro"/>
</dbReference>
<evidence type="ECO:0000256" key="3">
    <source>
        <dbReference type="ARBA" id="ARBA00023122"/>
    </source>
</evidence>
<dbReference type="PANTHER" id="PTHR42745">
    <property type="match status" value="1"/>
</dbReference>
<keyword evidence="5" id="KW-0479">Metal-binding</keyword>
<dbReference type="Pfam" id="PF01380">
    <property type="entry name" value="SIS"/>
    <property type="match status" value="1"/>
</dbReference>
<dbReference type="Pfam" id="PF00571">
    <property type="entry name" value="CBS"/>
    <property type="match status" value="2"/>
</dbReference>
<sequence length="318" mass="34400">MEEILKEGKRVLLEESQAIEKLARELNEDFIKAVELLHRTRGRVVLTGVGKSGLICKKIAATLSSTGTPAFFLHPTDAAHGDLGMVKGEDTVIAVSNSGETAELLSIIPLIKSFGIPVIAITSNPNSSLARLSDVVLNIGVKREACPLNLAPTTSTTVTLALGDAIAAALMKLKGFTPEEFAKFHPGGKLGIRLSKVKEIMRTGREIPIVKPDTPLKEAIFEISSKKIGATLVVENGKLVGIITDGDLRRALEKGATLETKVSELMTKNPKKIEEEAYGEEALREMEKHKITVLPVVNKEGKLKGIIHLHDILGRRLF</sequence>
<protein>
    <submittedName>
        <fullName evidence="10">Arabinose-5-phosphate isomerase</fullName>
    </submittedName>
</protein>
<evidence type="ECO:0000256" key="7">
    <source>
        <dbReference type="PROSITE-ProRule" id="PRU00703"/>
    </source>
</evidence>
<dbReference type="InterPro" id="IPR001347">
    <property type="entry name" value="SIS_dom"/>
</dbReference>
<dbReference type="CDD" id="cd05014">
    <property type="entry name" value="SIS_Kpsf"/>
    <property type="match status" value="1"/>
</dbReference>
<dbReference type="Proteomes" id="UP000280881">
    <property type="component" value="Unassembled WGS sequence"/>
</dbReference>
<dbReference type="SMART" id="SM00116">
    <property type="entry name" value="CBS"/>
    <property type="match status" value="2"/>
</dbReference>
<evidence type="ECO:0000259" key="9">
    <source>
        <dbReference type="PROSITE" id="PS51464"/>
    </source>
</evidence>
<evidence type="ECO:0000313" key="10">
    <source>
        <dbReference type="EMBL" id="RKQ63434.1"/>
    </source>
</evidence>
<feature type="site" description="Catalytically relevant" evidence="6">
    <location>
        <position position="185"/>
    </location>
</feature>
<dbReference type="InterPro" id="IPR046342">
    <property type="entry name" value="CBS_dom_sf"/>
</dbReference>
<dbReference type="InterPro" id="IPR004800">
    <property type="entry name" value="KdsD/KpsF-type"/>
</dbReference>
<name>A0A420W807_9BACT</name>
<feature type="site" description="Catalytically relevant" evidence="6">
    <location>
        <position position="103"/>
    </location>
</feature>
<dbReference type="InterPro" id="IPR035474">
    <property type="entry name" value="SIS_Kpsf"/>
</dbReference>